<evidence type="ECO:0000256" key="5">
    <source>
        <dbReference type="ARBA" id="ARBA00023004"/>
    </source>
</evidence>
<keyword evidence="4" id="KW-0560">Oxidoreductase</keyword>
<dbReference type="KEGG" id="smic:SmB9_20300"/>
<dbReference type="Pfam" id="PF00355">
    <property type="entry name" value="Rieske"/>
    <property type="match status" value="1"/>
</dbReference>
<dbReference type="SUPFAM" id="SSF50022">
    <property type="entry name" value="ISP domain"/>
    <property type="match status" value="1"/>
</dbReference>
<evidence type="ECO:0000256" key="2">
    <source>
        <dbReference type="ARBA" id="ARBA00022714"/>
    </source>
</evidence>
<dbReference type="Gene3D" id="2.102.10.10">
    <property type="entry name" value="Rieske [2Fe-2S] iron-sulphur domain"/>
    <property type="match status" value="1"/>
</dbReference>
<dbReference type="PANTHER" id="PTHR43756">
    <property type="entry name" value="CHOLINE MONOOXYGENASE, CHLOROPLASTIC"/>
    <property type="match status" value="1"/>
</dbReference>
<reference evidence="8 10" key="1">
    <citation type="submission" date="2018-06" db="EMBL/GenBank/DDBJ databases">
        <title>Complete Genome Sequence of the Microcystin-Degrading Bacterium Sphingosinicella microcystinivorans Strain B-9.</title>
        <authorList>
            <person name="Jin H."/>
            <person name="Nishizawa T."/>
            <person name="Guo Y."/>
            <person name="Nishizawa A."/>
            <person name="Park H."/>
            <person name="Kato H."/>
            <person name="Tsuji K."/>
            <person name="Harada K."/>
        </authorList>
    </citation>
    <scope>NUCLEOTIDE SEQUENCE [LARGE SCALE GENOMIC DNA]</scope>
    <source>
        <strain evidence="8 10">B9</strain>
    </source>
</reference>
<dbReference type="PRINTS" id="PR00090">
    <property type="entry name" value="RNGDIOXGNASE"/>
</dbReference>
<evidence type="ECO:0000313" key="9">
    <source>
        <dbReference type="EMBL" id="RKS91398.1"/>
    </source>
</evidence>
<dbReference type="InterPro" id="IPR015879">
    <property type="entry name" value="Ring_hydroxy_dOase_asu_C_dom"/>
</dbReference>
<reference evidence="9 11" key="2">
    <citation type="submission" date="2018-10" db="EMBL/GenBank/DDBJ databases">
        <title>Genomic Encyclopedia of Type Strains, Phase IV (KMG-IV): sequencing the most valuable type-strain genomes for metagenomic binning, comparative biology and taxonomic classification.</title>
        <authorList>
            <person name="Goeker M."/>
        </authorList>
    </citation>
    <scope>NUCLEOTIDE SEQUENCE [LARGE SCALE GENOMIC DNA]</scope>
    <source>
        <strain evidence="9 11">DSM 19791</strain>
    </source>
</reference>
<evidence type="ECO:0000313" key="8">
    <source>
        <dbReference type="EMBL" id="BBE34372.1"/>
    </source>
</evidence>
<dbReference type="InterPro" id="IPR001663">
    <property type="entry name" value="Rng_hydr_dOase-A"/>
</dbReference>
<dbReference type="GO" id="GO:0005506">
    <property type="term" value="F:iron ion binding"/>
    <property type="evidence" value="ECO:0007669"/>
    <property type="project" value="InterPro"/>
</dbReference>
<dbReference type="GO" id="GO:0051537">
    <property type="term" value="F:2 iron, 2 sulfur cluster binding"/>
    <property type="evidence" value="ECO:0007669"/>
    <property type="project" value="UniProtKB-KW"/>
</dbReference>
<keyword evidence="5" id="KW-0408">Iron</keyword>
<evidence type="ECO:0000256" key="4">
    <source>
        <dbReference type="ARBA" id="ARBA00023002"/>
    </source>
</evidence>
<dbReference type="PANTHER" id="PTHR43756:SF1">
    <property type="entry name" value="3-PHENYLPROPIONATE_CINNAMIC ACID DIOXYGENASE SUBUNIT ALPHA"/>
    <property type="match status" value="1"/>
</dbReference>
<protein>
    <submittedName>
        <fullName evidence="8">Oxidoreductase</fullName>
    </submittedName>
    <submittedName>
        <fullName evidence="9">Ring hydroxylating enzyme alpha subunit</fullName>
    </submittedName>
</protein>
<organism evidence="8 10">
    <name type="scientific">Sphingosinicella microcystinivorans</name>
    <dbReference type="NCBI Taxonomy" id="335406"/>
    <lineage>
        <taxon>Bacteria</taxon>
        <taxon>Pseudomonadati</taxon>
        <taxon>Pseudomonadota</taxon>
        <taxon>Alphaproteobacteria</taxon>
        <taxon>Sphingomonadales</taxon>
        <taxon>Sphingosinicellaceae</taxon>
        <taxon>Sphingosinicella</taxon>
    </lineage>
</organism>
<keyword evidence="11" id="KW-1185">Reference proteome</keyword>
<feature type="domain" description="Rieske" evidence="7">
    <location>
        <begin position="37"/>
        <end position="148"/>
    </location>
</feature>
<evidence type="ECO:0000256" key="1">
    <source>
        <dbReference type="ARBA" id="ARBA00008751"/>
    </source>
</evidence>
<evidence type="ECO:0000259" key="7">
    <source>
        <dbReference type="PROSITE" id="PS51296"/>
    </source>
</evidence>
<evidence type="ECO:0000313" key="10">
    <source>
        <dbReference type="Proteomes" id="UP000275727"/>
    </source>
</evidence>
<accession>A0AAD1D5U4</accession>
<dbReference type="Pfam" id="PF00848">
    <property type="entry name" value="Ring_hydroxyl_A"/>
    <property type="match status" value="1"/>
</dbReference>
<dbReference type="SUPFAM" id="SSF55961">
    <property type="entry name" value="Bet v1-like"/>
    <property type="match status" value="1"/>
</dbReference>
<name>A0AAD1D5U4_SPHMI</name>
<dbReference type="CDD" id="cd08879">
    <property type="entry name" value="RHO_alpha_C_AntDO-like"/>
    <property type="match status" value="1"/>
</dbReference>
<keyword evidence="6" id="KW-0411">Iron-sulfur</keyword>
<dbReference type="Proteomes" id="UP000276029">
    <property type="component" value="Unassembled WGS sequence"/>
</dbReference>
<evidence type="ECO:0000313" key="11">
    <source>
        <dbReference type="Proteomes" id="UP000276029"/>
    </source>
</evidence>
<dbReference type="RefSeq" id="WP_121047854.1">
    <property type="nucleotide sequence ID" value="NZ_AP018711.1"/>
</dbReference>
<proteinExistence type="inferred from homology"/>
<evidence type="ECO:0000256" key="3">
    <source>
        <dbReference type="ARBA" id="ARBA00022723"/>
    </source>
</evidence>
<dbReference type="InterPro" id="IPR036922">
    <property type="entry name" value="Rieske_2Fe-2S_sf"/>
</dbReference>
<dbReference type="Proteomes" id="UP000275727">
    <property type="component" value="Chromosome"/>
</dbReference>
<keyword evidence="3" id="KW-0479">Metal-binding</keyword>
<dbReference type="GO" id="GO:0016491">
    <property type="term" value="F:oxidoreductase activity"/>
    <property type="evidence" value="ECO:0007669"/>
    <property type="project" value="UniProtKB-KW"/>
</dbReference>
<dbReference type="EMBL" id="AP018711">
    <property type="protein sequence ID" value="BBE34372.1"/>
    <property type="molecule type" value="Genomic_DNA"/>
</dbReference>
<dbReference type="Gene3D" id="3.90.380.10">
    <property type="entry name" value="Naphthalene 1,2-dioxygenase Alpha Subunit, Chain A, domain 1"/>
    <property type="match status" value="1"/>
</dbReference>
<keyword evidence="2" id="KW-0001">2Fe-2S</keyword>
<dbReference type="EMBL" id="RBWX01000007">
    <property type="protein sequence ID" value="RKS91398.1"/>
    <property type="molecule type" value="Genomic_DNA"/>
</dbReference>
<dbReference type="AlphaFoldDB" id="A0AAD1D5U4"/>
<sequence>MSITSGLVEDDRVHRSVYTDPAIFELEMQHIFGATWIYVGHESQIPHDGDFITTSIARQPLLMVRDKGDVHLLYNRCPHKGAQVVPEGQGNARMFRCAYHGWIFQRDGAVRTIPLDDGYEGTCMSKGSPDASMTRVTNVASYRGFVFACLADEAPPFREWLRGVDSSIDNMADRSPEGELEVTGGVLRYMHRCNWKIFLENLNDLMHPMVTHMSSSGTARSVANRHFGKGEKLPAAIEILGPFTSNYEFFEDMGIQAFPGGHSYSGGTVSIHSRYSEIDAYNVAMNAAYGEARAREIFSMNRHNTIVYPSLTLKGPIQTIRVIKPIAVDRTLVESWTFRMKGAPDELLERSILYCNLINSSANLVGPDDHEAYQRIQTGLMADKVEWVNMQRHMGKEQPNADGGWSAMGTSDLVFRNQYRTWAAYMEKAA</sequence>
<comment type="similarity">
    <text evidence="1">Belongs to the bacterial ring-hydroxylating dioxygenase alpha subunit family.</text>
</comment>
<dbReference type="InterPro" id="IPR017941">
    <property type="entry name" value="Rieske_2Fe-2S"/>
</dbReference>
<evidence type="ECO:0000256" key="6">
    <source>
        <dbReference type="ARBA" id="ARBA00023014"/>
    </source>
</evidence>
<dbReference type="PROSITE" id="PS51296">
    <property type="entry name" value="RIESKE"/>
    <property type="match status" value="1"/>
</dbReference>
<gene>
    <name evidence="9" type="ORF">DFR51_0962</name>
    <name evidence="8" type="ORF">SmB9_20300</name>
</gene>